<name>A0AAV0UF85_HYABA</name>
<sequence length="654" mass="70239">MDALRLLDGVSDALAPDLSALLASDHVQYVQTCHELFLCSFFPLTDAEICALEANGNSAEDWKQVRKTSADVPLQTSRVRQCVFHGKVVLGSFSSTFRHNVDGVPFCCGVYNSVLSHVVVLDDALVRDTLVLKHVLVDARASVIKCGSVTGPDAANVAGGKAGATTAANGRLVHVGVETGGRGVRVVADLPFAVVAALATRTRREAAFLTMYETVVNEYIAKVQVPMTIVAPHARVRGCFRVQSTFVGKAAVVEDCNVVNSTILSTAEEPSVVRSKSSVCDSIVQWNSTVETLSIVQGSFLCDTSRVARHGVVTSSVIGPNTSIAAGEVTSSFVGPFVGFHHQALLIASVWPKGKGNVGYGANVGSNHTLKAPDQEIFHGEGVFFGLGCNVKFPSNFVRAPYSVIATAVNTLPQLVAMPFALINTPGHHVLSLSPAINEISPGWVLSNSVFTVLRNEDKFRSRNKSKRTLIESDIFRPEIVQYMKDARVELVTAEGKAELYLADGEAVYTDKQARGLGKNYMRETSRLAGIAAYTFFIKLYALDALLNCVEDGCVGTDDTVASVDSSQYGLATLLEEFDRSSLIRDCLSDLVLMKTKIANMAADGKTRDDVRGQRITPGYSDVHKSVADEPVVLQAWRTAKETEERVAACIAGT</sequence>
<keyword evidence="3" id="KW-1185">Reference proteome</keyword>
<comment type="caution">
    <text evidence="2">The sequence shown here is derived from an EMBL/GenBank/DDBJ whole genome shotgun (WGS) entry which is preliminary data.</text>
</comment>
<evidence type="ECO:0000259" key="1">
    <source>
        <dbReference type="Pfam" id="PF16314"/>
    </source>
</evidence>
<dbReference type="Proteomes" id="UP001162031">
    <property type="component" value="Unassembled WGS sequence"/>
</dbReference>
<dbReference type="InterPro" id="IPR032533">
    <property type="entry name" value="DUF4954"/>
</dbReference>
<reference evidence="2" key="1">
    <citation type="submission" date="2022-12" db="EMBL/GenBank/DDBJ databases">
        <authorList>
            <person name="Webb A."/>
        </authorList>
    </citation>
    <scope>NUCLEOTIDE SEQUENCE</scope>
    <source>
        <strain evidence="2">Hp1</strain>
    </source>
</reference>
<protein>
    <recommendedName>
        <fullName evidence="1">DUF4954 domain-containing protein</fullName>
    </recommendedName>
</protein>
<evidence type="ECO:0000313" key="2">
    <source>
        <dbReference type="EMBL" id="CAI5734798.1"/>
    </source>
</evidence>
<proteinExistence type="predicted"/>
<dbReference type="EMBL" id="CANTFL010001244">
    <property type="protein sequence ID" value="CAI5734798.1"/>
    <property type="molecule type" value="Genomic_DNA"/>
</dbReference>
<dbReference type="AlphaFoldDB" id="A0AAV0UF85"/>
<accession>A0AAV0UF85</accession>
<organism evidence="2 3">
    <name type="scientific">Hyaloperonospora brassicae</name>
    <name type="common">Brassica downy mildew</name>
    <name type="synonym">Peronospora brassicae</name>
    <dbReference type="NCBI Taxonomy" id="162125"/>
    <lineage>
        <taxon>Eukaryota</taxon>
        <taxon>Sar</taxon>
        <taxon>Stramenopiles</taxon>
        <taxon>Oomycota</taxon>
        <taxon>Peronosporomycetes</taxon>
        <taxon>Peronosporales</taxon>
        <taxon>Peronosporaceae</taxon>
        <taxon>Hyaloperonospora</taxon>
    </lineage>
</organism>
<gene>
    <name evidence="2" type="ORF">HBR001_LOCUS6277</name>
</gene>
<dbReference type="Pfam" id="PF16314">
    <property type="entry name" value="DUF4954"/>
    <property type="match status" value="1"/>
</dbReference>
<feature type="domain" description="DUF4954" evidence="1">
    <location>
        <begin position="43"/>
        <end position="484"/>
    </location>
</feature>
<evidence type="ECO:0000313" key="3">
    <source>
        <dbReference type="Proteomes" id="UP001162031"/>
    </source>
</evidence>